<organism evidence="6 7">
    <name type="scientific">Dioszegia hungarica</name>
    <dbReference type="NCBI Taxonomy" id="4972"/>
    <lineage>
        <taxon>Eukaryota</taxon>
        <taxon>Fungi</taxon>
        <taxon>Dikarya</taxon>
        <taxon>Basidiomycota</taxon>
        <taxon>Agaricomycotina</taxon>
        <taxon>Tremellomycetes</taxon>
        <taxon>Tremellales</taxon>
        <taxon>Bulleribasidiaceae</taxon>
        <taxon>Dioszegia</taxon>
    </lineage>
</organism>
<feature type="compositionally biased region" description="Basic and acidic residues" evidence="4">
    <location>
        <begin position="363"/>
        <end position="372"/>
    </location>
</feature>
<keyword evidence="2" id="KW-0963">Cytoplasm</keyword>
<proteinExistence type="predicted"/>
<evidence type="ECO:0000259" key="5">
    <source>
        <dbReference type="Pfam" id="PF07989"/>
    </source>
</evidence>
<name>A0AA38H0D1_9TREE</name>
<dbReference type="Pfam" id="PF07989">
    <property type="entry name" value="Cnn_1N"/>
    <property type="match status" value="1"/>
</dbReference>
<dbReference type="GO" id="GO:0005815">
    <property type="term" value="C:microtubule organizing center"/>
    <property type="evidence" value="ECO:0007669"/>
    <property type="project" value="InterPro"/>
</dbReference>
<sequence>MPATSSLAALMQSPSTHTDSTILAHGRTLPDVSLDSLGSSFRSEDEERNVPVRLGVGGIRPQVSRLPTLPTIDSPDTSRLTPSPPPAAALLMSPPATVRRSSSSSVLERTPNTQAPRRSRIMRSQLTGSVSSASSSDAGRINKRYGDTDDESDAAGVLASLSINITPGKGKKGYAAGPSKRSGRHSVALEGTGPKTLREQEQELDSVKKDNFNLQLENHFLKERLGQMAPDHIEAALKENVKLKLEILNLSKETKKIKKLLLQQDRDLNDVQREREGASGTKGELKELERLYKEEKDRRRTAEKELATRGPGAGGPDAEKMRAQMEDVEAPENVWRRRCEQLEEEVEHLKGGLEDLEQDLAAEQERADRAEDGAVGPEGSSERDERRRARMQALEEDNVRLVEELEAMRRERGSSVADELEDRLNEMQDRLAAAQLDLDKRDQEIDELNAELEARLRDHEKEIGQVAAEWRDEVLEARGQVDELKDHDIKELRETLLDREEEVGAVTEQVHALEAAQAETHDRLEDTLKNIERDNAEKEADLIAANREVEELGQRVYELEELADELKAREADLNADLRSADEAFESSKTHYESLVAALKDARRKIQSDLDELHAQHKADTERLRLEIQDRETHLTRTKREVEDARERVAMRDRDLVKVQNALKALENERRKLGDEATSDKFGLELEMERLRRDLDGAEGDLEEAREALAKRDMEYSAMLDRQRELQDTLSAERQARLNMSDKLDEAMKSSKRYEREVTLLRERIEELEPLLTETQHDRFTLQKQNEQQRQERSELLLRVFKDVNRFLGTEDHTTPASFDAFRSTLLTRLRSMNGVRTDFEKRVKETEASVDQRMAVLKRQLEQKWRALDTFEASVKKLELTRMQWRSKYALKDGELEAAKTRINDLALQLSSERAGSSSTSNSTSSHLRSLTERAESAEKRAKASQNQLALLEAKVAEMQQRAGQAENKWEARVKEYENRLRIAGEKIKTEKQGGKERAMQLENQIKELERQVDGAKRRNARAEGVVATAAHLMPRSASGSSSRGKDSL</sequence>
<feature type="compositionally biased region" description="Low complexity" evidence="4">
    <location>
        <begin position="88"/>
        <end position="106"/>
    </location>
</feature>
<feature type="compositionally biased region" description="Low complexity" evidence="4">
    <location>
        <begin position="911"/>
        <end position="929"/>
    </location>
</feature>
<dbReference type="RefSeq" id="XP_052941720.1">
    <property type="nucleotide sequence ID" value="XM_053086437.1"/>
</dbReference>
<feature type="region of interest" description="Disordered" evidence="4">
    <location>
        <begin position="356"/>
        <end position="395"/>
    </location>
</feature>
<feature type="region of interest" description="Disordered" evidence="4">
    <location>
        <begin position="1"/>
        <end position="151"/>
    </location>
</feature>
<feature type="compositionally biased region" description="Polar residues" evidence="4">
    <location>
        <begin position="1"/>
        <end position="21"/>
    </location>
</feature>
<evidence type="ECO:0000313" key="7">
    <source>
        <dbReference type="Proteomes" id="UP001164286"/>
    </source>
</evidence>
<evidence type="ECO:0000256" key="3">
    <source>
        <dbReference type="SAM" id="Coils"/>
    </source>
</evidence>
<feature type="compositionally biased region" description="Basic and acidic residues" evidence="4">
    <location>
        <begin position="930"/>
        <end position="942"/>
    </location>
</feature>
<dbReference type="AlphaFoldDB" id="A0AA38H0D1"/>
<feature type="domain" description="Centrosomin N-terminal motif 1" evidence="5">
    <location>
        <begin position="196"/>
        <end position="268"/>
    </location>
</feature>
<comment type="caution">
    <text evidence="6">The sequence shown here is derived from an EMBL/GenBank/DDBJ whole genome shotgun (WGS) entry which is preliminary data.</text>
</comment>
<feature type="compositionally biased region" description="Polar residues" evidence="4">
    <location>
        <begin position="110"/>
        <end position="128"/>
    </location>
</feature>
<evidence type="ECO:0000256" key="4">
    <source>
        <dbReference type="SAM" id="MobiDB-lite"/>
    </source>
</evidence>
<keyword evidence="7" id="KW-1185">Reference proteome</keyword>
<dbReference type="GO" id="GO:0005737">
    <property type="term" value="C:cytoplasm"/>
    <property type="evidence" value="ECO:0007669"/>
    <property type="project" value="UniProtKB-SubCell"/>
</dbReference>
<dbReference type="Proteomes" id="UP001164286">
    <property type="component" value="Unassembled WGS sequence"/>
</dbReference>
<reference evidence="6" key="1">
    <citation type="journal article" date="2022" name="G3 (Bethesda)">
        <title>High quality genome of the basidiomycete yeast Dioszegia hungarica PDD-24b-2 isolated from cloud water.</title>
        <authorList>
            <person name="Jarrige D."/>
            <person name="Haridas S."/>
            <person name="Bleykasten-Grosshans C."/>
            <person name="Joly M."/>
            <person name="Nadalig T."/>
            <person name="Sancelme M."/>
            <person name="Vuilleumier S."/>
            <person name="Grigoriev I.V."/>
            <person name="Amato P."/>
            <person name="Bringel F."/>
        </authorList>
    </citation>
    <scope>NUCLEOTIDE SEQUENCE</scope>
    <source>
        <strain evidence="6">PDD-24b-2</strain>
    </source>
</reference>
<dbReference type="InterPro" id="IPR012943">
    <property type="entry name" value="Cnn_1N"/>
</dbReference>
<feature type="region of interest" description="Disordered" evidence="4">
    <location>
        <begin position="272"/>
        <end position="319"/>
    </location>
</feature>
<dbReference type="GeneID" id="77725638"/>
<feature type="coiled-coil region" evidence="3">
    <location>
        <begin position="197"/>
        <end position="253"/>
    </location>
</feature>
<dbReference type="EMBL" id="JAKWFO010000016">
    <property type="protein sequence ID" value="KAI9631943.1"/>
    <property type="molecule type" value="Genomic_DNA"/>
</dbReference>
<keyword evidence="3" id="KW-0175">Coiled coil</keyword>
<accession>A0AA38H0D1</accession>
<feature type="region of interest" description="Disordered" evidence="4">
    <location>
        <begin position="168"/>
        <end position="195"/>
    </location>
</feature>
<evidence type="ECO:0000313" key="6">
    <source>
        <dbReference type="EMBL" id="KAI9631943.1"/>
    </source>
</evidence>
<gene>
    <name evidence="6" type="ORF">MKK02DRAFT_21589</name>
</gene>
<protein>
    <recommendedName>
        <fullName evidence="5">Centrosomin N-terminal motif 1 domain-containing protein</fullName>
    </recommendedName>
</protein>
<feature type="region of interest" description="Disordered" evidence="4">
    <location>
        <begin position="1013"/>
        <end position="1049"/>
    </location>
</feature>
<evidence type="ECO:0000256" key="1">
    <source>
        <dbReference type="ARBA" id="ARBA00004496"/>
    </source>
</evidence>
<evidence type="ECO:0000256" key="2">
    <source>
        <dbReference type="ARBA" id="ARBA00022490"/>
    </source>
</evidence>
<feature type="region of interest" description="Disordered" evidence="4">
    <location>
        <begin position="911"/>
        <end position="943"/>
    </location>
</feature>
<feature type="compositionally biased region" description="Basic and acidic residues" evidence="4">
    <location>
        <begin position="272"/>
        <end position="307"/>
    </location>
</feature>
<comment type="subcellular location">
    <subcellularLocation>
        <location evidence="1">Cytoplasm</location>
    </subcellularLocation>
</comment>